<name>A0A6C0IJ82_9ZZZZ</name>
<dbReference type="PANTHER" id="PTHR12526">
    <property type="entry name" value="GLYCOSYLTRANSFERASE"/>
    <property type="match status" value="1"/>
</dbReference>
<organism evidence="2">
    <name type="scientific">viral metagenome</name>
    <dbReference type="NCBI Taxonomy" id="1070528"/>
    <lineage>
        <taxon>unclassified sequences</taxon>
        <taxon>metagenomes</taxon>
        <taxon>organismal metagenomes</taxon>
    </lineage>
</organism>
<accession>A0A6C0IJ82</accession>
<dbReference type="AlphaFoldDB" id="A0A6C0IJ82"/>
<dbReference type="Gene3D" id="3.40.50.2000">
    <property type="entry name" value="Glycogen Phosphorylase B"/>
    <property type="match status" value="1"/>
</dbReference>
<dbReference type="InterPro" id="IPR001296">
    <property type="entry name" value="Glyco_trans_1"/>
</dbReference>
<reference evidence="2" key="1">
    <citation type="journal article" date="2020" name="Nature">
        <title>Giant virus diversity and host interactions through global metagenomics.</title>
        <authorList>
            <person name="Schulz F."/>
            <person name="Roux S."/>
            <person name="Paez-Espino D."/>
            <person name="Jungbluth S."/>
            <person name="Walsh D.A."/>
            <person name="Denef V.J."/>
            <person name="McMahon K.D."/>
            <person name="Konstantinidis K.T."/>
            <person name="Eloe-Fadrosh E.A."/>
            <person name="Kyrpides N.C."/>
            <person name="Woyke T."/>
        </authorList>
    </citation>
    <scope>NUCLEOTIDE SEQUENCE</scope>
    <source>
        <strain evidence="2">GVMAG-M-3300023184-89</strain>
    </source>
</reference>
<dbReference type="GO" id="GO:0016757">
    <property type="term" value="F:glycosyltransferase activity"/>
    <property type="evidence" value="ECO:0007669"/>
    <property type="project" value="InterPro"/>
</dbReference>
<dbReference type="EMBL" id="MN740193">
    <property type="protein sequence ID" value="QHT92690.1"/>
    <property type="molecule type" value="Genomic_DNA"/>
</dbReference>
<proteinExistence type="predicted"/>
<dbReference type="SUPFAM" id="SSF53756">
    <property type="entry name" value="UDP-Glycosyltransferase/glycogen phosphorylase"/>
    <property type="match status" value="1"/>
</dbReference>
<evidence type="ECO:0000313" key="2">
    <source>
        <dbReference type="EMBL" id="QHT92690.1"/>
    </source>
</evidence>
<protein>
    <recommendedName>
        <fullName evidence="1">Glycosyl transferase family 1 domain-containing protein</fullName>
    </recommendedName>
</protein>
<feature type="domain" description="Glycosyl transferase family 1" evidence="1">
    <location>
        <begin position="203"/>
        <end position="348"/>
    </location>
</feature>
<sequence length="387" mass="44940">MYDKVAIYSPYDYIIGGGESYLSNIISFFIANGAKEVIFFNHTPDAIYEKTINYFFSTDERRIIFKKETRSILNYINKGYFDYFIHMSNSKESEFNFRLGKKQIFHCQFPFDLHLAWKTADAMKKNYDAVLVNSEFTLEHYKKCSATMFPPERIHVLYPCCNKSIIDKSIIDKSIIDKSIIDKSIIDKSIINNKTIFVTIGRIFAYHKMANNKHHDRIIRIFNELNKKYANYELHIIGTVQSNDWNTYLKSIAHGNGNIYIHPDAKDSDKQHILGKAHYIIHAAGMDENEMINPFVFEHFGITLIEGLETKCIPICTNGGFPKYYIKHEENGYLFKDGNDLYNIVDKILGGNTSLDVDKAIETNKKIAERFNYKNYTSTLAFLLLIL</sequence>
<dbReference type="CDD" id="cd03801">
    <property type="entry name" value="GT4_PimA-like"/>
    <property type="match status" value="1"/>
</dbReference>
<evidence type="ECO:0000259" key="1">
    <source>
        <dbReference type="Pfam" id="PF00534"/>
    </source>
</evidence>
<dbReference type="Pfam" id="PF00534">
    <property type="entry name" value="Glycos_transf_1"/>
    <property type="match status" value="1"/>
</dbReference>